<evidence type="ECO:0000256" key="2">
    <source>
        <dbReference type="SAM" id="MobiDB-lite"/>
    </source>
</evidence>
<name>Q822I0_CHLCV</name>
<gene>
    <name evidence="4" type="ordered locus">CCA_00702</name>
</gene>
<accession>Q822I0</accession>
<keyword evidence="1" id="KW-0175">Coiled coil</keyword>
<feature type="region of interest" description="Disordered" evidence="2">
    <location>
        <begin position="525"/>
        <end position="578"/>
    </location>
</feature>
<feature type="region of interest" description="Disordered" evidence="2">
    <location>
        <begin position="22"/>
        <end position="45"/>
    </location>
</feature>
<feature type="compositionally biased region" description="Basic and acidic residues" evidence="2">
    <location>
        <begin position="549"/>
        <end position="559"/>
    </location>
</feature>
<dbReference type="PANTHER" id="PTHR45615">
    <property type="entry name" value="MYOSIN HEAVY CHAIN, NON-MUSCLE"/>
    <property type="match status" value="1"/>
</dbReference>
<keyword evidence="3" id="KW-1133">Transmembrane helix</keyword>
<feature type="compositionally biased region" description="Basic and acidic residues" evidence="2">
    <location>
        <begin position="22"/>
        <end position="33"/>
    </location>
</feature>
<dbReference type="EMBL" id="AE015925">
    <property type="protein sequence ID" value="AAP05444.1"/>
    <property type="molecule type" value="Genomic_DNA"/>
</dbReference>
<evidence type="ECO:0000313" key="4">
    <source>
        <dbReference type="EMBL" id="AAP05444.1"/>
    </source>
</evidence>
<protein>
    <submittedName>
        <fullName evidence="4">Uncharacterized protein</fullName>
    </submittedName>
</protein>
<evidence type="ECO:0000256" key="1">
    <source>
        <dbReference type="SAM" id="Coils"/>
    </source>
</evidence>
<evidence type="ECO:0000256" key="3">
    <source>
        <dbReference type="SAM" id="Phobius"/>
    </source>
</evidence>
<dbReference type="KEGG" id="cca:CCA_00702"/>
<dbReference type="HOGENOM" id="CLU_471518_0_0_0"/>
<keyword evidence="3" id="KW-0472">Membrane</keyword>
<keyword evidence="5" id="KW-1185">Reference proteome</keyword>
<dbReference type="STRING" id="227941.CCA_00702"/>
<feature type="transmembrane region" description="Helical" evidence="3">
    <location>
        <begin position="54"/>
        <end position="77"/>
    </location>
</feature>
<feature type="coiled-coil region" evidence="1">
    <location>
        <begin position="351"/>
        <end position="424"/>
    </location>
</feature>
<proteinExistence type="predicted"/>
<dbReference type="Proteomes" id="UP000002193">
    <property type="component" value="Chromosome"/>
</dbReference>
<evidence type="ECO:0000313" key="5">
    <source>
        <dbReference type="Proteomes" id="UP000002193"/>
    </source>
</evidence>
<feature type="transmembrane region" description="Helical" evidence="3">
    <location>
        <begin position="83"/>
        <end position="104"/>
    </location>
</feature>
<dbReference type="PANTHER" id="PTHR45615:SF63">
    <property type="entry name" value="CHROMOSOME UNDETERMINED SCAFFOLD_10, WHOLE GENOME SHOTGUN SEQUENCE"/>
    <property type="match status" value="1"/>
</dbReference>
<dbReference type="RefSeq" id="WP_011006658.1">
    <property type="nucleotide sequence ID" value="NC_003361.3"/>
</dbReference>
<keyword evidence="3" id="KW-0812">Transmembrane</keyword>
<sequence>MKLPDTLPPPPPLPSWLVDQARESSMESSEVHSEQVLPPSSSPSRISKILSSKVTYVAAVILALLGIIACAIGTIFFPAYANFIVIGGAILSVIAIALVSALLAHGKKEVGALHAELQTSDAKIDQLLDQYNELVDEYNQDSVDDEQSIEKLTADYNTLAQQYNDLLQQYSDLQEDKSWSESEIADADAQKISQLEQQNADLVIQNNLLQEENTSLQNNCGTLFHEKTEEESRNLELSDNCKKLQKELAELRAALEKKKSEISDHKLQCDMQTSEISHLKTDLTHLQQKMADHQRASQKTQEQLEQQLASQQELVVKTEEALRTSTEEQLKLEALLKEAAGSSQDITAEQLLAVTSEAEGYKQQLEQLQLKITALQQQLEHQRQQYQEMQELDIKQEGALKQKLSNLEKDKEDLHAALETSLKKEKYLQGQLVDVEGQVEQLKQVLETEGKKLLKDIQILDQRLDVYRLNQGLILEKSVKTVKVQHVVTSKSKGQKVIRTTEHPVTSWEDKTVVVTMQAFDKKALKKTSGADVDAVSSSTPETEPTGPSEDKTTSKDAKTPAMKKPKLFSKIFRSHKK</sequence>
<organism evidence="4 5">
    <name type="scientific">Chlamydia caviae (strain ATCC VR-813 / DSM 19441 / 03DC25 / GPIC)</name>
    <name type="common">Chlamydophila caviae</name>
    <dbReference type="NCBI Taxonomy" id="227941"/>
    <lineage>
        <taxon>Bacteria</taxon>
        <taxon>Pseudomonadati</taxon>
        <taxon>Chlamydiota</taxon>
        <taxon>Chlamydiia</taxon>
        <taxon>Chlamydiales</taxon>
        <taxon>Chlamydiaceae</taxon>
        <taxon>Chlamydia/Chlamydophila group</taxon>
        <taxon>Chlamydia</taxon>
    </lineage>
</organism>
<feature type="coiled-coil region" evidence="1">
    <location>
        <begin position="117"/>
        <end position="321"/>
    </location>
</feature>
<feature type="compositionally biased region" description="Basic residues" evidence="2">
    <location>
        <begin position="562"/>
        <end position="578"/>
    </location>
</feature>
<reference evidence="4 5" key="1">
    <citation type="journal article" date="2003" name="Nucleic Acids Res.">
        <title>Genome sequence of Chlamydophila caviae (Chlamydia psittaci GPIC): examining the role of niche-specific genes in the evolution of the Chlamydiaceae.</title>
        <authorList>
            <person name="Read T.D."/>
            <person name="Myers G.S.A."/>
            <person name="Brunham R.C."/>
            <person name="Nelson W.C."/>
            <person name="Paulsen I.T."/>
            <person name="Heidelberg J.F."/>
            <person name="Holtzapple E.K."/>
            <person name="Khouri H.M."/>
            <person name="Federova N.B."/>
            <person name="Carty H.A."/>
            <person name="Umayam L.A."/>
            <person name="Haft D.H."/>
            <person name="Peterson J.D."/>
            <person name="Beanan M.J."/>
            <person name="White O."/>
            <person name="Salzberg S.L."/>
            <person name="Hsia R.-C."/>
            <person name="McClarty G."/>
            <person name="Rank R.G."/>
            <person name="Bavoil P.M."/>
            <person name="Fraser C.M."/>
        </authorList>
    </citation>
    <scope>NUCLEOTIDE SEQUENCE [LARGE SCALE GENOMIC DNA]</scope>
    <source>
        <strain evidence="5">ATCC VR-813 / DSM 19441 / 03DC25 / GPIC</strain>
    </source>
</reference>
<dbReference type="AlphaFoldDB" id="Q822I0"/>